<evidence type="ECO:0000313" key="2">
    <source>
        <dbReference type="EMBL" id="CAE7245501.1"/>
    </source>
</evidence>
<protein>
    <submittedName>
        <fullName evidence="2">Uncharacterized protein</fullName>
    </submittedName>
</protein>
<feature type="transmembrane region" description="Helical" evidence="1">
    <location>
        <begin position="102"/>
        <end position="125"/>
    </location>
</feature>
<keyword evidence="1" id="KW-1133">Transmembrane helix</keyword>
<keyword evidence="3" id="KW-1185">Reference proteome</keyword>
<organism evidence="2 3">
    <name type="scientific">Symbiodinium necroappetens</name>
    <dbReference type="NCBI Taxonomy" id="1628268"/>
    <lineage>
        <taxon>Eukaryota</taxon>
        <taxon>Sar</taxon>
        <taxon>Alveolata</taxon>
        <taxon>Dinophyceae</taxon>
        <taxon>Suessiales</taxon>
        <taxon>Symbiodiniaceae</taxon>
        <taxon>Symbiodinium</taxon>
    </lineage>
</organism>
<dbReference type="Proteomes" id="UP000601435">
    <property type="component" value="Unassembled WGS sequence"/>
</dbReference>
<dbReference type="OrthoDB" id="428582at2759"/>
<evidence type="ECO:0000313" key="3">
    <source>
        <dbReference type="Proteomes" id="UP000601435"/>
    </source>
</evidence>
<name>A0A812LG65_9DINO</name>
<feature type="transmembrane region" description="Helical" evidence="1">
    <location>
        <begin position="216"/>
        <end position="233"/>
    </location>
</feature>
<keyword evidence="1" id="KW-0472">Membrane</keyword>
<dbReference type="AlphaFoldDB" id="A0A812LG65"/>
<gene>
    <name evidence="2" type="ORF">SNEC2469_LOCUS4751</name>
</gene>
<sequence>MLTQMANFDIRNAKCSEEKDRHVIEMQVAGLFDGTEESTIRVPAETEQDPEEQRRLSLTSRLAIRTATGFPEVGASLDAFNDYVRIPARDGVIADLGTETHLPWGICVLTWVPTVLCLTAITWTGRPVWEELGYASVEQYFLLNYIQFVLLLTVLYPAIHPCILGLFKWLSDRITNKCLLNAVMFVCGILTLSLIFMTSSVTIAALESYVLTSHPAFLFVFLLMLTCHLFLDYKMFWQDDYRLWSDLLSSRFD</sequence>
<proteinExistence type="predicted"/>
<accession>A0A812LG65</accession>
<reference evidence="2" key="1">
    <citation type="submission" date="2021-02" db="EMBL/GenBank/DDBJ databases">
        <authorList>
            <person name="Dougan E. K."/>
            <person name="Rhodes N."/>
            <person name="Thang M."/>
            <person name="Chan C."/>
        </authorList>
    </citation>
    <scope>NUCLEOTIDE SEQUENCE</scope>
</reference>
<dbReference type="EMBL" id="CAJNJA010009309">
    <property type="protein sequence ID" value="CAE7245501.1"/>
    <property type="molecule type" value="Genomic_DNA"/>
</dbReference>
<evidence type="ECO:0000256" key="1">
    <source>
        <dbReference type="SAM" id="Phobius"/>
    </source>
</evidence>
<feature type="transmembrane region" description="Helical" evidence="1">
    <location>
        <begin position="145"/>
        <end position="167"/>
    </location>
</feature>
<feature type="transmembrane region" description="Helical" evidence="1">
    <location>
        <begin position="179"/>
        <end position="204"/>
    </location>
</feature>
<keyword evidence="1" id="KW-0812">Transmembrane</keyword>
<comment type="caution">
    <text evidence="2">The sequence shown here is derived from an EMBL/GenBank/DDBJ whole genome shotgun (WGS) entry which is preliminary data.</text>
</comment>